<protein>
    <submittedName>
        <fullName evidence="1">Uncharacterized protein</fullName>
    </submittedName>
</protein>
<accession>A0A7W7WAT0</accession>
<evidence type="ECO:0000313" key="2">
    <source>
        <dbReference type="Proteomes" id="UP000534286"/>
    </source>
</evidence>
<dbReference type="AlphaFoldDB" id="A0A7W7WAT0"/>
<reference evidence="1 2" key="1">
    <citation type="submission" date="2020-08" db="EMBL/GenBank/DDBJ databases">
        <title>Sequencing the genomes of 1000 actinobacteria strains.</title>
        <authorList>
            <person name="Klenk H.-P."/>
        </authorList>
    </citation>
    <scope>NUCLEOTIDE SEQUENCE [LARGE SCALE GENOMIC DNA]</scope>
    <source>
        <strain evidence="1 2">DSM 43023</strain>
    </source>
</reference>
<dbReference type="Proteomes" id="UP000534286">
    <property type="component" value="Unassembled WGS sequence"/>
</dbReference>
<proteinExistence type="predicted"/>
<evidence type="ECO:0000313" key="1">
    <source>
        <dbReference type="EMBL" id="MBB4940767.1"/>
    </source>
</evidence>
<name>A0A7W7WAT0_9ACTN</name>
<comment type="caution">
    <text evidence="1">The sequence shown here is derived from an EMBL/GenBank/DDBJ whole genome shotgun (WGS) entry which is preliminary data.</text>
</comment>
<gene>
    <name evidence="1" type="ORF">FHR32_005144</name>
</gene>
<keyword evidence="2" id="KW-1185">Reference proteome</keyword>
<sequence>MEPIDSWPLLLSRLACLRPADDEPEDESRLPGLIDESN</sequence>
<dbReference type="EMBL" id="JACHJU010000002">
    <property type="protein sequence ID" value="MBB4940767.1"/>
    <property type="molecule type" value="Genomic_DNA"/>
</dbReference>
<organism evidence="1 2">
    <name type="scientific">Streptosporangium album</name>
    <dbReference type="NCBI Taxonomy" id="47479"/>
    <lineage>
        <taxon>Bacteria</taxon>
        <taxon>Bacillati</taxon>
        <taxon>Actinomycetota</taxon>
        <taxon>Actinomycetes</taxon>
        <taxon>Streptosporangiales</taxon>
        <taxon>Streptosporangiaceae</taxon>
        <taxon>Streptosporangium</taxon>
    </lineage>
</organism>